<evidence type="ECO:0000313" key="3">
    <source>
        <dbReference type="Proteomes" id="UP001212841"/>
    </source>
</evidence>
<dbReference type="Gene3D" id="2.130.10.80">
    <property type="entry name" value="Galactose oxidase/kelch, beta-propeller"/>
    <property type="match status" value="1"/>
</dbReference>
<reference evidence="2" key="1">
    <citation type="submission" date="2020-05" db="EMBL/GenBank/DDBJ databases">
        <title>Phylogenomic resolution of chytrid fungi.</title>
        <authorList>
            <person name="Stajich J.E."/>
            <person name="Amses K."/>
            <person name="Simmons R."/>
            <person name="Seto K."/>
            <person name="Myers J."/>
            <person name="Bonds A."/>
            <person name="Quandt C.A."/>
            <person name="Barry K."/>
            <person name="Liu P."/>
            <person name="Grigoriev I."/>
            <person name="Longcore J.E."/>
            <person name="James T.Y."/>
        </authorList>
    </citation>
    <scope>NUCLEOTIDE SEQUENCE</scope>
    <source>
        <strain evidence="2">JEL0318</strain>
    </source>
</reference>
<dbReference type="AlphaFoldDB" id="A0AAD5S1Q0"/>
<keyword evidence="3" id="KW-1185">Reference proteome</keyword>
<dbReference type="InterPro" id="IPR011043">
    <property type="entry name" value="Gal_Oxase/kelch_b-propeller"/>
</dbReference>
<accession>A0AAD5S1Q0</accession>
<feature type="non-terminal residue" evidence="2">
    <location>
        <position position="1"/>
    </location>
</feature>
<comment type="caution">
    <text evidence="2">The sequence shown here is derived from an EMBL/GenBank/DDBJ whole genome shotgun (WGS) entry which is preliminary data.</text>
</comment>
<dbReference type="PANTHER" id="PTHR32208:SF21">
    <property type="entry name" value="LOW QUALITY PROTEIN: ALDEHYDE OXIDASE GLOX-LIKE"/>
    <property type="match status" value="1"/>
</dbReference>
<dbReference type="Pfam" id="PF07250">
    <property type="entry name" value="Glyoxal_oxid_N"/>
    <property type="match status" value="1"/>
</dbReference>
<evidence type="ECO:0000259" key="1">
    <source>
        <dbReference type="Pfam" id="PF07250"/>
    </source>
</evidence>
<proteinExistence type="predicted"/>
<evidence type="ECO:0000313" key="2">
    <source>
        <dbReference type="EMBL" id="KAJ3027250.1"/>
    </source>
</evidence>
<name>A0AAD5S1Q0_9FUNG</name>
<dbReference type="Proteomes" id="UP001212841">
    <property type="component" value="Unassembled WGS sequence"/>
</dbReference>
<organism evidence="2 3">
    <name type="scientific">Rhizophlyctis rosea</name>
    <dbReference type="NCBI Taxonomy" id="64517"/>
    <lineage>
        <taxon>Eukaryota</taxon>
        <taxon>Fungi</taxon>
        <taxon>Fungi incertae sedis</taxon>
        <taxon>Chytridiomycota</taxon>
        <taxon>Chytridiomycota incertae sedis</taxon>
        <taxon>Chytridiomycetes</taxon>
        <taxon>Rhizophlyctidales</taxon>
        <taxon>Rhizophlyctidaceae</taxon>
        <taxon>Rhizophlyctis</taxon>
    </lineage>
</organism>
<dbReference type="PANTHER" id="PTHR32208">
    <property type="entry name" value="SECRETED PROTEIN-RELATED"/>
    <property type="match status" value="1"/>
</dbReference>
<dbReference type="InterPro" id="IPR037293">
    <property type="entry name" value="Gal_Oxidase_central_sf"/>
</dbReference>
<feature type="non-terminal residue" evidence="2">
    <location>
        <position position="363"/>
    </location>
</feature>
<dbReference type="EMBL" id="JADGJD010002906">
    <property type="protein sequence ID" value="KAJ3027250.1"/>
    <property type="molecule type" value="Genomic_DNA"/>
</dbReference>
<sequence>STVLRLANGHLAVIGGTQNDISQPYIEFLPPSPDCPFGAECLIPIHLLKESGIDGVKFPFAHVLPSGRIFLLAGAHSKILDPLQRFTPAEDIPQLPPLGLSIHNPKGPSRTYPMGGASVLLPLSSRNGWRAEILVCGGGSGSWMQKVPGAPNMIAPALTSCGRIAPEDPDAEWEYEEMPIARTMGTFVILPDRKVLFLNGAQKGIAGYNAAIKPAHDAVLYDMDAPLGMRWRVLKGSDIARMYHSTALLTPTAEILLAGSSPAKSPLYPSLYPSENRLELYTPAYLQTGCPRPSILPSTISHGTSASSPIPYSSTITLTATLPNRPPFGASQPSRKRLEVVLIEPGYAGHGVVSGQRGVELDL</sequence>
<dbReference type="InterPro" id="IPR009880">
    <property type="entry name" value="Glyoxal_oxidase_N"/>
</dbReference>
<gene>
    <name evidence="2" type="ORF">HK097_006203</name>
</gene>
<dbReference type="SUPFAM" id="SSF50965">
    <property type="entry name" value="Galactose oxidase, central domain"/>
    <property type="match status" value="1"/>
</dbReference>
<protein>
    <recommendedName>
        <fullName evidence="1">Glyoxal oxidase N-terminal domain-containing protein</fullName>
    </recommendedName>
</protein>
<feature type="domain" description="Glyoxal oxidase N-terminal" evidence="1">
    <location>
        <begin position="5"/>
        <end position="285"/>
    </location>
</feature>